<dbReference type="Proteomes" id="UP001172738">
    <property type="component" value="Unassembled WGS sequence"/>
</dbReference>
<evidence type="ECO:0000313" key="2">
    <source>
        <dbReference type="EMBL" id="MDN4472070.1"/>
    </source>
</evidence>
<keyword evidence="1" id="KW-1133">Transmembrane helix</keyword>
<dbReference type="Pfam" id="PF11070">
    <property type="entry name" value="DUF2871"/>
    <property type="match status" value="1"/>
</dbReference>
<evidence type="ECO:0000313" key="3">
    <source>
        <dbReference type="Proteomes" id="UP001172738"/>
    </source>
</evidence>
<dbReference type="EMBL" id="JAUHPV010000002">
    <property type="protein sequence ID" value="MDN4472070.1"/>
    <property type="molecule type" value="Genomic_DNA"/>
</dbReference>
<reference evidence="2" key="1">
    <citation type="submission" date="2023-06" db="EMBL/GenBank/DDBJ databases">
        <title>SYSU T00b26.</title>
        <authorList>
            <person name="Gao L."/>
            <person name="Fang B.-Z."/>
            <person name="Li W.-J."/>
        </authorList>
    </citation>
    <scope>NUCLEOTIDE SEQUENCE</scope>
    <source>
        <strain evidence="2">SYSU T00b26</strain>
    </source>
</reference>
<gene>
    <name evidence="2" type="ORF">QQX04_03565</name>
</gene>
<keyword evidence="1" id="KW-0812">Transmembrane</keyword>
<comment type="caution">
    <text evidence="2">The sequence shown here is derived from an EMBL/GenBank/DDBJ whole genome shotgun (WGS) entry which is preliminary data.</text>
</comment>
<sequence length="148" mass="16113">MRRLFLAAFTYTIAGLGSGLYYRELTKLNDFEGQPTMLSGVHTHFLALGTLVLLIVLVLEKLFRLSDSKLFGWFFWLYNVALVVTALMMGWHGTLTVLGQESGPAIAGTAGLGHMTMSAAFVLLFLALGKALKRDSVDSDVERVAVAA</sequence>
<evidence type="ECO:0000256" key="1">
    <source>
        <dbReference type="SAM" id="Phobius"/>
    </source>
</evidence>
<feature type="transmembrane region" description="Helical" evidence="1">
    <location>
        <begin position="43"/>
        <end position="63"/>
    </location>
</feature>
<dbReference type="InterPro" id="IPR021299">
    <property type="entry name" value="DUF2871"/>
</dbReference>
<organism evidence="2 3">
    <name type="scientific">Demequina zhanjiangensis</name>
    <dbReference type="NCBI Taxonomy" id="3051659"/>
    <lineage>
        <taxon>Bacteria</taxon>
        <taxon>Bacillati</taxon>
        <taxon>Actinomycetota</taxon>
        <taxon>Actinomycetes</taxon>
        <taxon>Micrococcales</taxon>
        <taxon>Demequinaceae</taxon>
        <taxon>Demequina</taxon>
    </lineage>
</organism>
<feature type="transmembrane region" description="Helical" evidence="1">
    <location>
        <begin position="105"/>
        <end position="128"/>
    </location>
</feature>
<name>A0ABT8FYV8_9MICO</name>
<protein>
    <submittedName>
        <fullName evidence="2">DUF2871 domain-containing protein</fullName>
    </submittedName>
</protein>
<feature type="transmembrane region" description="Helical" evidence="1">
    <location>
        <begin position="70"/>
        <end position="93"/>
    </location>
</feature>
<proteinExistence type="predicted"/>
<keyword evidence="1" id="KW-0472">Membrane</keyword>
<accession>A0ABT8FYV8</accession>
<keyword evidence="3" id="KW-1185">Reference proteome</keyword>